<dbReference type="SUPFAM" id="SSF52540">
    <property type="entry name" value="P-loop containing nucleoside triphosphate hydrolases"/>
    <property type="match status" value="1"/>
</dbReference>
<keyword evidence="3" id="KW-1185">Reference proteome</keyword>
<gene>
    <name evidence="2" type="ORF">MGAL_10B074051</name>
</gene>
<dbReference type="AlphaFoldDB" id="A0A8B6FTM1"/>
<evidence type="ECO:0000313" key="3">
    <source>
        <dbReference type="Proteomes" id="UP000596742"/>
    </source>
</evidence>
<evidence type="ECO:0000313" key="2">
    <source>
        <dbReference type="EMBL" id="VDI54537.1"/>
    </source>
</evidence>
<organism evidence="2 3">
    <name type="scientific">Mytilus galloprovincialis</name>
    <name type="common">Mediterranean mussel</name>
    <dbReference type="NCBI Taxonomy" id="29158"/>
    <lineage>
        <taxon>Eukaryota</taxon>
        <taxon>Metazoa</taxon>
        <taxon>Spiralia</taxon>
        <taxon>Lophotrochozoa</taxon>
        <taxon>Mollusca</taxon>
        <taxon>Bivalvia</taxon>
        <taxon>Autobranchia</taxon>
        <taxon>Pteriomorphia</taxon>
        <taxon>Mytilida</taxon>
        <taxon>Mytiloidea</taxon>
        <taxon>Mytilidae</taxon>
        <taxon>Mytilinae</taxon>
        <taxon>Mytilus</taxon>
    </lineage>
</organism>
<dbReference type="EMBL" id="UYJE01007418">
    <property type="protein sequence ID" value="VDI54537.1"/>
    <property type="molecule type" value="Genomic_DNA"/>
</dbReference>
<feature type="domain" description="Novel STAND NTPase 3" evidence="1">
    <location>
        <begin position="282"/>
        <end position="364"/>
    </location>
</feature>
<dbReference type="Pfam" id="PF20720">
    <property type="entry name" value="nSTAND3"/>
    <property type="match status" value="1"/>
</dbReference>
<evidence type="ECO:0000259" key="1">
    <source>
        <dbReference type="Pfam" id="PF20720"/>
    </source>
</evidence>
<comment type="caution">
    <text evidence="2">The sequence shown here is derived from an EMBL/GenBank/DDBJ whole genome shotgun (WGS) entry which is preliminary data.</text>
</comment>
<name>A0A8B6FTM1_MYTGA</name>
<dbReference type="InterPro" id="IPR027417">
    <property type="entry name" value="P-loop_NTPase"/>
</dbReference>
<dbReference type="InterPro" id="IPR049050">
    <property type="entry name" value="nSTAND3"/>
</dbReference>
<reference evidence="2" key="1">
    <citation type="submission" date="2018-11" db="EMBL/GenBank/DDBJ databases">
        <authorList>
            <person name="Alioto T."/>
            <person name="Alioto T."/>
        </authorList>
    </citation>
    <scope>NUCLEOTIDE SEQUENCE</scope>
</reference>
<proteinExistence type="predicted"/>
<sequence length="370" mass="42275">MASNTLSQEEENYVRMSLLLTRISPRAVRVLFDKEFPPASLSFTVNDKNKKKKLNDLRVRRVINQAQWDLLFPSSAVESIFYKQGLVGSPVSQKWKAVLRLGGITMKQECDQLKAIPLDMSSQETLRNLNQANIDFQMIKQSIELIQIEHTEVQKDIKTLKSDHESLKKSNDVLQHEQAGSKQYIELVKADVTRIQIEQGSMGKSHKLLQFDHLDTKMDVLSLQLDNEMLKKSHDLLQVESVQTRTDLKELTSIHEECVPKNRRALIDQLLNEWQKNQDTLVETRAMKAVFEYVLERSCVTITASSGAGKTCTLRHVALKMKEEGYSILPVTHPNDIVQFCNPNQKTLFVIDDFCGTYSINQSDLKVGNQ</sequence>
<protein>
    <recommendedName>
        <fullName evidence="1">Novel STAND NTPase 3 domain-containing protein</fullName>
    </recommendedName>
</protein>
<dbReference type="Proteomes" id="UP000596742">
    <property type="component" value="Unassembled WGS sequence"/>
</dbReference>
<accession>A0A8B6FTM1</accession>